<evidence type="ECO:0000259" key="4">
    <source>
        <dbReference type="PROSITE" id="PS51186"/>
    </source>
</evidence>
<dbReference type="InterPro" id="IPR051531">
    <property type="entry name" value="N-acetyltransferase"/>
</dbReference>
<sequence length="185" mass="21969">MNKFDYISETERLMIRPLIEEDYQNWLNEFNNRLPSQHKYDKGKMDMSECTQEWFHQLVENHQQLAINDTAHVFGIFRKEDGKHIGMIDFSTLARNDFQWARLGYTIHNQYWRNGYGKEAVGAALQIAFSELKFHRVEVHINMGNVPSVRLAESVGMKFECIREGFIFENGEWTDHRVYCINNKN</sequence>
<dbReference type="Gene3D" id="3.40.630.30">
    <property type="match status" value="1"/>
</dbReference>
<dbReference type="PANTHER" id="PTHR43792">
    <property type="entry name" value="GNAT FAMILY, PUTATIVE (AFU_ORTHOLOGUE AFUA_3G00765)-RELATED-RELATED"/>
    <property type="match status" value="1"/>
</dbReference>
<dbReference type="CDD" id="cd04301">
    <property type="entry name" value="NAT_SF"/>
    <property type="match status" value="1"/>
</dbReference>
<comment type="caution">
    <text evidence="5">The sequence shown here is derived from an EMBL/GenBank/DDBJ whole genome shotgun (WGS) entry which is preliminary data.</text>
</comment>
<accession>A0ABT9ITX5</accession>
<evidence type="ECO:0000313" key="5">
    <source>
        <dbReference type="EMBL" id="MDP5272798.1"/>
    </source>
</evidence>
<evidence type="ECO:0000256" key="2">
    <source>
        <dbReference type="ARBA" id="ARBA00023315"/>
    </source>
</evidence>
<evidence type="ECO:0000256" key="3">
    <source>
        <dbReference type="ARBA" id="ARBA00038502"/>
    </source>
</evidence>
<feature type="domain" description="N-acetyltransferase" evidence="4">
    <location>
        <begin position="13"/>
        <end position="184"/>
    </location>
</feature>
<dbReference type="Pfam" id="PF13302">
    <property type="entry name" value="Acetyltransf_3"/>
    <property type="match status" value="1"/>
</dbReference>
<dbReference type="InterPro" id="IPR016181">
    <property type="entry name" value="Acyl_CoA_acyltransferase"/>
</dbReference>
<dbReference type="SUPFAM" id="SSF55729">
    <property type="entry name" value="Acyl-CoA N-acyltransferases (Nat)"/>
    <property type="match status" value="1"/>
</dbReference>
<keyword evidence="1" id="KW-0808">Transferase</keyword>
<name>A0ABT9ITX5_9BACL</name>
<reference evidence="5 6" key="1">
    <citation type="submission" date="2023-08" db="EMBL/GenBank/DDBJ databases">
        <authorList>
            <person name="Park J.-S."/>
        </authorList>
    </citation>
    <scope>NUCLEOTIDE SEQUENCE [LARGE SCALE GENOMIC DNA]</scope>
    <source>
        <strain evidence="5 6">2205SS18-9</strain>
    </source>
</reference>
<keyword evidence="2" id="KW-0012">Acyltransferase</keyword>
<organism evidence="5 6">
    <name type="scientific">Chengkuizengella axinellae</name>
    <dbReference type="NCBI Taxonomy" id="3064388"/>
    <lineage>
        <taxon>Bacteria</taxon>
        <taxon>Bacillati</taxon>
        <taxon>Bacillota</taxon>
        <taxon>Bacilli</taxon>
        <taxon>Bacillales</taxon>
        <taxon>Paenibacillaceae</taxon>
        <taxon>Chengkuizengella</taxon>
    </lineage>
</organism>
<dbReference type="PROSITE" id="PS51186">
    <property type="entry name" value="GNAT"/>
    <property type="match status" value="1"/>
</dbReference>
<dbReference type="InterPro" id="IPR000182">
    <property type="entry name" value="GNAT_dom"/>
</dbReference>
<keyword evidence="6" id="KW-1185">Reference proteome</keyword>
<evidence type="ECO:0000256" key="1">
    <source>
        <dbReference type="ARBA" id="ARBA00022679"/>
    </source>
</evidence>
<protein>
    <submittedName>
        <fullName evidence="5">GNAT family N-acetyltransferase</fullName>
    </submittedName>
</protein>
<dbReference type="Proteomes" id="UP001231941">
    <property type="component" value="Unassembled WGS sequence"/>
</dbReference>
<dbReference type="PANTHER" id="PTHR43792:SF8">
    <property type="entry name" value="[RIBOSOMAL PROTEIN US5]-ALANINE N-ACETYLTRANSFERASE"/>
    <property type="match status" value="1"/>
</dbReference>
<dbReference type="EMBL" id="JAVAMP010000001">
    <property type="protein sequence ID" value="MDP5272798.1"/>
    <property type="molecule type" value="Genomic_DNA"/>
</dbReference>
<comment type="similarity">
    <text evidence="3">Belongs to the acetyltransferase family. RimJ subfamily.</text>
</comment>
<proteinExistence type="inferred from homology"/>
<evidence type="ECO:0000313" key="6">
    <source>
        <dbReference type="Proteomes" id="UP001231941"/>
    </source>
</evidence>
<gene>
    <name evidence="5" type="ORF">Q5Y73_01625</name>
</gene>